<dbReference type="OrthoDB" id="1743015at2759"/>
<gene>
    <name evidence="2" type="primary">LOC102665674</name>
    <name evidence="1" type="ORF">GLYMA_07G168700</name>
</gene>
<organism evidence="1">
    <name type="scientific">Glycine max</name>
    <name type="common">Soybean</name>
    <name type="synonym">Glycine hispida</name>
    <dbReference type="NCBI Taxonomy" id="3847"/>
    <lineage>
        <taxon>Eukaryota</taxon>
        <taxon>Viridiplantae</taxon>
        <taxon>Streptophyta</taxon>
        <taxon>Embryophyta</taxon>
        <taxon>Tracheophyta</taxon>
        <taxon>Spermatophyta</taxon>
        <taxon>Magnoliopsida</taxon>
        <taxon>eudicotyledons</taxon>
        <taxon>Gunneridae</taxon>
        <taxon>Pentapetalae</taxon>
        <taxon>rosids</taxon>
        <taxon>fabids</taxon>
        <taxon>Fabales</taxon>
        <taxon>Fabaceae</taxon>
        <taxon>Papilionoideae</taxon>
        <taxon>50 kb inversion clade</taxon>
        <taxon>NPAAA clade</taxon>
        <taxon>indigoferoid/millettioid clade</taxon>
        <taxon>Phaseoleae</taxon>
        <taxon>Glycine</taxon>
        <taxon>Glycine subgen. Soja</taxon>
    </lineage>
</organism>
<dbReference type="EMBL" id="CM000840">
    <property type="protein sequence ID" value="KRH49627.1"/>
    <property type="molecule type" value="Genomic_DNA"/>
</dbReference>
<dbReference type="RefSeq" id="XP_040873064.1">
    <property type="nucleotide sequence ID" value="XM_041017130.1"/>
</dbReference>
<evidence type="ECO:0000313" key="1">
    <source>
        <dbReference type="EMBL" id="KRH49626.1"/>
    </source>
</evidence>
<proteinExistence type="predicted"/>
<dbReference type="PaxDb" id="3847-GLYMA07G25536.1"/>
<reference evidence="2" key="2">
    <citation type="submission" date="2018-02" db="UniProtKB">
        <authorList>
            <consortium name="EnsemblPlants"/>
        </authorList>
    </citation>
    <scope>IDENTIFICATION</scope>
    <source>
        <strain evidence="2">Williams 82</strain>
    </source>
</reference>
<reference evidence="1" key="3">
    <citation type="submission" date="2018-07" db="EMBL/GenBank/DDBJ databases">
        <title>WGS assembly of Glycine max.</title>
        <authorList>
            <person name="Schmutz J."/>
            <person name="Cannon S."/>
            <person name="Schlueter J."/>
            <person name="Ma J."/>
            <person name="Mitros T."/>
            <person name="Nelson W."/>
            <person name="Hyten D."/>
            <person name="Song Q."/>
            <person name="Thelen J."/>
            <person name="Cheng J."/>
            <person name="Xu D."/>
            <person name="Hellsten U."/>
            <person name="May G."/>
            <person name="Yu Y."/>
            <person name="Sakurai T."/>
            <person name="Umezawa T."/>
            <person name="Bhattacharyya M."/>
            <person name="Sandhu D."/>
            <person name="Valliyodan B."/>
            <person name="Lindquist E."/>
            <person name="Peto M."/>
            <person name="Grant D."/>
            <person name="Shu S."/>
            <person name="Goodstein D."/>
            <person name="Barry K."/>
            <person name="Futrell-Griggs M."/>
            <person name="Abernathy B."/>
            <person name="Du J."/>
            <person name="Tian Z."/>
            <person name="Zhu L."/>
            <person name="Gill N."/>
            <person name="Joshi T."/>
            <person name="Libault M."/>
            <person name="Sethuraman A."/>
            <person name="Zhang X."/>
            <person name="Shinozaki K."/>
            <person name="Nguyen H."/>
            <person name="Wing R."/>
            <person name="Cregan P."/>
            <person name="Specht J."/>
            <person name="Grimwood J."/>
            <person name="Rokhsar D."/>
            <person name="Stacey G."/>
            <person name="Shoemaker R."/>
            <person name="Jackson S."/>
        </authorList>
    </citation>
    <scope>NUCLEOTIDE SEQUENCE</scope>
    <source>
        <tissue evidence="1">Callus</tissue>
    </source>
</reference>
<name>A0A0R0J4V6_SOYBN</name>
<accession>A0A0R0J4V6</accession>
<dbReference type="GeneID" id="102665674"/>
<evidence type="ECO:0000313" key="2">
    <source>
        <dbReference type="EnsemblPlants" id="KRH49626"/>
    </source>
</evidence>
<evidence type="ECO:0000313" key="3">
    <source>
        <dbReference type="Proteomes" id="UP000008827"/>
    </source>
</evidence>
<dbReference type="EMBL" id="CM000840">
    <property type="protein sequence ID" value="KRH49626.1"/>
    <property type="molecule type" value="Genomic_DNA"/>
</dbReference>
<dbReference type="Gramene" id="KRH49627">
    <property type="protein sequence ID" value="KRH49627"/>
    <property type="gene ID" value="GLYMA_07G168700"/>
</dbReference>
<dbReference type="STRING" id="3847.A0A0R0J4V6"/>
<protein>
    <submittedName>
        <fullName evidence="1 2">Uncharacterized protein</fullName>
    </submittedName>
</protein>
<dbReference type="RefSeq" id="XP_040873065.1">
    <property type="nucleotide sequence ID" value="XM_041017131.1"/>
</dbReference>
<dbReference type="EnsemblPlants" id="KRH49626">
    <property type="protein sequence ID" value="KRH49626"/>
    <property type="gene ID" value="GLYMA_07G168700"/>
</dbReference>
<keyword evidence="3" id="KW-1185">Reference proteome</keyword>
<dbReference type="EnsemblPlants" id="KRH49627">
    <property type="protein sequence ID" value="KRH49627"/>
    <property type="gene ID" value="GLYMA_07G168700"/>
</dbReference>
<sequence length="165" mass="18805">MYIMKCTRGGSFSKGELQRFGNIELNPSVGVLNYGQGIEHMNMMMKMRNISLIFCSNFVKDLGRPMMEILYLQVTWKLLVVGIMTQSVWLWEDLKTRVSILKGPQRDGHYHMPHPTNAPTTYITTSLPHKLIMASHLGASILVYSKTSSFSSSKKVEHHHTLHLV</sequence>
<dbReference type="Gramene" id="KRH49626">
    <property type="protein sequence ID" value="KRH49626"/>
    <property type="gene ID" value="GLYMA_07G168700"/>
</dbReference>
<dbReference type="Proteomes" id="UP000008827">
    <property type="component" value="Chromosome 7"/>
</dbReference>
<dbReference type="AlphaFoldDB" id="A0A0R0J4V6"/>
<reference evidence="1 2" key="1">
    <citation type="journal article" date="2010" name="Nature">
        <title>Genome sequence of the palaeopolyploid soybean.</title>
        <authorList>
            <person name="Schmutz J."/>
            <person name="Cannon S.B."/>
            <person name="Schlueter J."/>
            <person name="Ma J."/>
            <person name="Mitros T."/>
            <person name="Nelson W."/>
            <person name="Hyten D.L."/>
            <person name="Song Q."/>
            <person name="Thelen J.J."/>
            <person name="Cheng J."/>
            <person name="Xu D."/>
            <person name="Hellsten U."/>
            <person name="May G.D."/>
            <person name="Yu Y."/>
            <person name="Sakurai T."/>
            <person name="Umezawa T."/>
            <person name="Bhattacharyya M.K."/>
            <person name="Sandhu D."/>
            <person name="Valliyodan B."/>
            <person name="Lindquist E."/>
            <person name="Peto M."/>
            <person name="Grant D."/>
            <person name="Shu S."/>
            <person name="Goodstein D."/>
            <person name="Barry K."/>
            <person name="Futrell-Griggs M."/>
            <person name="Abernathy B."/>
            <person name="Du J."/>
            <person name="Tian Z."/>
            <person name="Zhu L."/>
            <person name="Gill N."/>
            <person name="Joshi T."/>
            <person name="Libault M."/>
            <person name="Sethuraman A."/>
            <person name="Zhang X.-C."/>
            <person name="Shinozaki K."/>
            <person name="Nguyen H.T."/>
            <person name="Wing R.A."/>
            <person name="Cregan P."/>
            <person name="Specht J."/>
            <person name="Grimwood J."/>
            <person name="Rokhsar D."/>
            <person name="Stacey G."/>
            <person name="Shoemaker R.C."/>
            <person name="Jackson S.A."/>
        </authorList>
    </citation>
    <scope>NUCLEOTIDE SEQUENCE [LARGE SCALE GENOMIC DNA]</scope>
    <source>
        <strain evidence="2">cv. Williams 82</strain>
        <tissue evidence="1">Callus</tissue>
    </source>
</reference>